<dbReference type="RefSeq" id="XP_004992193.1">
    <property type="nucleotide sequence ID" value="XM_004992136.1"/>
</dbReference>
<proteinExistence type="inferred from homology"/>
<evidence type="ECO:0000313" key="3">
    <source>
        <dbReference type="Proteomes" id="UP000007799"/>
    </source>
</evidence>
<reference evidence="2" key="1">
    <citation type="submission" date="2009-08" db="EMBL/GenBank/DDBJ databases">
        <title>Annotation of Salpingoeca rosetta.</title>
        <authorList>
            <consortium name="The Broad Institute Genome Sequencing Platform"/>
            <person name="Russ C."/>
            <person name="Cuomo C."/>
            <person name="Burger G."/>
            <person name="Gray M.W."/>
            <person name="Holland P.W.H."/>
            <person name="King N."/>
            <person name="Lang F.B.F."/>
            <person name="Roger A.J."/>
            <person name="Ruiz-Trillo I."/>
            <person name="Young S.K."/>
            <person name="Zeng Q."/>
            <person name="Gargeya S."/>
            <person name="Alvarado L."/>
            <person name="Berlin A."/>
            <person name="Chapman S.B."/>
            <person name="Chen Z."/>
            <person name="Freedman E."/>
            <person name="Gellesch M."/>
            <person name="Goldberg J."/>
            <person name="Griggs A."/>
            <person name="Gujja S."/>
            <person name="Heilman E."/>
            <person name="Heiman D."/>
            <person name="Howarth C."/>
            <person name="Mehta T."/>
            <person name="Neiman D."/>
            <person name="Pearson M."/>
            <person name="Roberts A."/>
            <person name="Saif S."/>
            <person name="Shea T."/>
            <person name="Shenoy N."/>
            <person name="Sisk P."/>
            <person name="Stolte C."/>
            <person name="Sykes S."/>
            <person name="White J."/>
            <person name="Yandava C."/>
            <person name="Haas B."/>
            <person name="Nusbaum C."/>
            <person name="Birren B."/>
        </authorList>
    </citation>
    <scope>NUCLEOTIDE SEQUENCE [LARGE SCALE GENOMIC DNA]</scope>
    <source>
        <strain evidence="2">ATCC 50818</strain>
    </source>
</reference>
<dbReference type="InterPro" id="IPR008560">
    <property type="entry name" value="DUF842_euk"/>
</dbReference>
<evidence type="ECO:0008006" key="4">
    <source>
        <dbReference type="Google" id="ProtNLM"/>
    </source>
</evidence>
<keyword evidence="3" id="KW-1185">Reference proteome</keyword>
<name>F2UEU0_SALR5</name>
<comment type="similarity">
    <text evidence="1">Belongs to the FAM136 family.</text>
</comment>
<dbReference type="KEGG" id="sre:PTSG_06795"/>
<dbReference type="OMA" id="EMEGCVV"/>
<dbReference type="GeneID" id="16072752"/>
<sequence>MADQNKLEQVFEEHYNVFERKLRQQQRAEFLCCATCSENPNMSAKDYNECLQKCKAPLTAFSEVMQKEIGNFQERYMRCARDCEDRIRDRITPDMQSLPPHLEEELKACASKCSSSHAALVPGLFKKLDEYAKHFASKQ</sequence>
<dbReference type="GO" id="GO:0005737">
    <property type="term" value="C:cytoplasm"/>
    <property type="evidence" value="ECO:0007669"/>
    <property type="project" value="TreeGrafter"/>
</dbReference>
<dbReference type="OrthoDB" id="9975421at2759"/>
<dbReference type="InParanoid" id="F2UEU0"/>
<dbReference type="PANTHER" id="PTHR21096">
    <property type="entry name" value="PROTEIN FAM136A"/>
    <property type="match status" value="1"/>
</dbReference>
<protein>
    <recommendedName>
        <fullName evidence="4">Protein FAM136A</fullName>
    </recommendedName>
</protein>
<organism evidence="3">
    <name type="scientific">Salpingoeca rosetta (strain ATCC 50818 / BSB-021)</name>
    <dbReference type="NCBI Taxonomy" id="946362"/>
    <lineage>
        <taxon>Eukaryota</taxon>
        <taxon>Choanoflagellata</taxon>
        <taxon>Craspedida</taxon>
        <taxon>Salpingoecidae</taxon>
        <taxon>Salpingoeca</taxon>
    </lineage>
</organism>
<dbReference type="AlphaFoldDB" id="F2UEU0"/>
<dbReference type="eggNOG" id="KOG3377">
    <property type="taxonomic scope" value="Eukaryota"/>
</dbReference>
<gene>
    <name evidence="2" type="ORF">PTSG_06795</name>
</gene>
<evidence type="ECO:0000256" key="1">
    <source>
        <dbReference type="ARBA" id="ARBA00009952"/>
    </source>
</evidence>
<dbReference type="Proteomes" id="UP000007799">
    <property type="component" value="Unassembled WGS sequence"/>
</dbReference>
<dbReference type="PANTHER" id="PTHR21096:SF0">
    <property type="entry name" value="PROTEIN FAM136A"/>
    <property type="match status" value="1"/>
</dbReference>
<dbReference type="FunCoup" id="F2UEU0">
    <property type="interactions" value="739"/>
</dbReference>
<dbReference type="EMBL" id="GL832971">
    <property type="protein sequence ID" value="EGD75140.1"/>
    <property type="molecule type" value="Genomic_DNA"/>
</dbReference>
<evidence type="ECO:0000313" key="2">
    <source>
        <dbReference type="EMBL" id="EGD75140.1"/>
    </source>
</evidence>
<dbReference type="Pfam" id="PF05811">
    <property type="entry name" value="DUF842"/>
    <property type="match status" value="1"/>
</dbReference>
<accession>F2UEU0</accession>